<comment type="caution">
    <text evidence="1">The sequence shown here is derived from an EMBL/GenBank/DDBJ whole genome shotgun (WGS) entry which is preliminary data.</text>
</comment>
<gene>
    <name evidence="1" type="ORF">P0O15_04355</name>
</gene>
<organism evidence="1 2">
    <name type="scientific">Candidatus Methanocrinis natronophilus</name>
    <dbReference type="NCBI Taxonomy" id="3033396"/>
    <lineage>
        <taxon>Archaea</taxon>
        <taxon>Methanobacteriati</taxon>
        <taxon>Methanobacteriota</taxon>
        <taxon>Stenosarchaea group</taxon>
        <taxon>Methanomicrobia</taxon>
        <taxon>Methanotrichales</taxon>
        <taxon>Methanotrichaceae</taxon>
        <taxon>Methanocrinis</taxon>
    </lineage>
</organism>
<name>A0ABT5X6T5_9EURY</name>
<protein>
    <submittedName>
        <fullName evidence="1">Uncharacterized protein</fullName>
    </submittedName>
</protein>
<sequence length="69" mass="7952">MVEIRLILFRRPSFGEELSEVCGRNWRRDASDLSCKGGWIIPRPEEGMGPCLKELVTKEFKKSQNPSQD</sequence>
<proteinExistence type="predicted"/>
<evidence type="ECO:0000313" key="1">
    <source>
        <dbReference type="EMBL" id="MDF0590405.1"/>
    </source>
</evidence>
<reference evidence="1 2" key="1">
    <citation type="submission" date="2023-03" db="EMBL/GenBank/DDBJ databases">
        <title>WGS of Methanotrichaceae archaeon Mx.</title>
        <authorList>
            <person name="Sorokin D.Y."/>
            <person name="Merkel A.Y."/>
        </authorList>
    </citation>
    <scope>NUCLEOTIDE SEQUENCE [LARGE SCALE GENOMIC DNA]</scope>
    <source>
        <strain evidence="1 2">Mx</strain>
    </source>
</reference>
<dbReference type="EMBL" id="JARFPK010000012">
    <property type="protein sequence ID" value="MDF0590405.1"/>
    <property type="molecule type" value="Genomic_DNA"/>
</dbReference>
<keyword evidence="2" id="KW-1185">Reference proteome</keyword>
<dbReference type="Proteomes" id="UP001220010">
    <property type="component" value="Unassembled WGS sequence"/>
</dbReference>
<evidence type="ECO:0000313" key="2">
    <source>
        <dbReference type="Proteomes" id="UP001220010"/>
    </source>
</evidence>
<accession>A0ABT5X6T5</accession>